<feature type="domain" description="DDH" evidence="5">
    <location>
        <begin position="77"/>
        <end position="243"/>
    </location>
</feature>
<evidence type="ECO:0000259" key="5">
    <source>
        <dbReference type="Pfam" id="PF01368"/>
    </source>
</evidence>
<keyword evidence="2" id="KW-0479">Metal-binding</keyword>
<dbReference type="GO" id="GO:0005737">
    <property type="term" value="C:cytoplasm"/>
    <property type="evidence" value="ECO:0007669"/>
    <property type="project" value="InterPro"/>
</dbReference>
<name>A0A084ASJ2_STACB</name>
<keyword evidence="3" id="KW-0378">Hydrolase</keyword>
<evidence type="ECO:0000259" key="6">
    <source>
        <dbReference type="Pfam" id="PF02833"/>
    </source>
</evidence>
<protein>
    <recommendedName>
        <fullName evidence="9">DHHA2 domain-containing protein</fullName>
    </recommendedName>
</protein>
<dbReference type="InterPro" id="IPR004097">
    <property type="entry name" value="DHHA2"/>
</dbReference>
<evidence type="ECO:0000313" key="7">
    <source>
        <dbReference type="EMBL" id="KEY68271.1"/>
    </source>
</evidence>
<comment type="cofactor">
    <cofactor evidence="1">
        <name>Mn(2+)</name>
        <dbReference type="ChEBI" id="CHEBI:29035"/>
    </cofactor>
</comment>
<dbReference type="InterPro" id="IPR038222">
    <property type="entry name" value="DHHA2_dom_sf"/>
</dbReference>
<evidence type="ECO:0000256" key="2">
    <source>
        <dbReference type="ARBA" id="ARBA00022723"/>
    </source>
</evidence>
<gene>
    <name evidence="7" type="ORF">S7711_07025</name>
</gene>
<dbReference type="HOGENOM" id="CLU_019358_5_0_1"/>
<organism evidence="7 8">
    <name type="scientific">Stachybotrys chartarum (strain CBS 109288 / IBT 7711)</name>
    <name type="common">Toxic black mold</name>
    <name type="synonym">Stilbospora chartarum</name>
    <dbReference type="NCBI Taxonomy" id="1280523"/>
    <lineage>
        <taxon>Eukaryota</taxon>
        <taxon>Fungi</taxon>
        <taxon>Dikarya</taxon>
        <taxon>Ascomycota</taxon>
        <taxon>Pezizomycotina</taxon>
        <taxon>Sordariomycetes</taxon>
        <taxon>Hypocreomycetidae</taxon>
        <taxon>Hypocreales</taxon>
        <taxon>Stachybotryaceae</taxon>
        <taxon>Stachybotrys</taxon>
    </lineage>
</organism>
<dbReference type="Pfam" id="PF02833">
    <property type="entry name" value="DHHA2"/>
    <property type="match status" value="1"/>
</dbReference>
<evidence type="ECO:0000256" key="1">
    <source>
        <dbReference type="ARBA" id="ARBA00001936"/>
    </source>
</evidence>
<feature type="domain" description="DHHA2" evidence="6">
    <location>
        <begin position="285"/>
        <end position="453"/>
    </location>
</feature>
<proteinExistence type="predicted"/>
<dbReference type="PANTHER" id="PTHR12112:SF20">
    <property type="entry name" value="EXOPOLYPHOSPHATASE"/>
    <property type="match status" value="1"/>
</dbReference>
<evidence type="ECO:0000256" key="3">
    <source>
        <dbReference type="ARBA" id="ARBA00022801"/>
    </source>
</evidence>
<keyword evidence="8" id="KW-1185">Reference proteome</keyword>
<dbReference type="PANTHER" id="PTHR12112">
    <property type="entry name" value="BNIP - RELATED"/>
    <property type="match status" value="1"/>
</dbReference>
<evidence type="ECO:0008006" key="9">
    <source>
        <dbReference type="Google" id="ProtNLM"/>
    </source>
</evidence>
<evidence type="ECO:0000313" key="8">
    <source>
        <dbReference type="Proteomes" id="UP000028045"/>
    </source>
</evidence>
<reference evidence="7 8" key="1">
    <citation type="journal article" date="2014" name="BMC Genomics">
        <title>Comparative genome sequencing reveals chemotype-specific gene clusters in the toxigenic black mold Stachybotrys.</title>
        <authorList>
            <person name="Semeiks J."/>
            <person name="Borek D."/>
            <person name="Otwinowski Z."/>
            <person name="Grishin N.V."/>
        </authorList>
    </citation>
    <scope>NUCLEOTIDE SEQUENCE [LARGE SCALE GENOMIC DNA]</scope>
    <source>
        <strain evidence="8">CBS 109288 / IBT 7711</strain>
    </source>
</reference>
<dbReference type="AlphaFoldDB" id="A0A084ASJ2"/>
<dbReference type="Pfam" id="PF01368">
    <property type="entry name" value="DHH"/>
    <property type="match status" value="1"/>
</dbReference>
<keyword evidence="4" id="KW-0464">Manganese</keyword>
<accession>A0A084ASJ2</accession>
<dbReference type="InterPro" id="IPR038763">
    <property type="entry name" value="DHH_sf"/>
</dbReference>
<sequence>MRLSQLYVAAASLATSLATRVPSPQGSLDQRVMARPDATRAAKPPRETGVGHFSEWSRETKRRFLIDWQEGRASEWIIVQGNEGGDLDSMTAALTWAYHLQHSTQNTSDPVKAIALLQTPTDALDLRPENKVALDNSQMSSGHSDLLTIDELPEHPETLSRDIKGIIIVDHPVPLRKWNNAKLISIFDHHRDGGAGPDAHPRIFEKVASCTTIVARQMLNELEELPEEYHMPHELLELILSAIAIDAGGLKSATEEDRKTAERILKRSNWRKADLEDKMKYLDDTLGAAKKDLDHLGVRDLLRRDWKGDLVDTPSPRTPTVSLGFSSIPYSLDEQIEKTNFGELFDWFAIEAAWTAQVGADVSVALNKYKTRDASGKKRKIREIVLVVRNDVRINDVQADDLFEKVSKAIEADETLKVKPWHKASQLGRRQMAWTHERADAGRKVLRPIIEAAVESWDIAAEDEL</sequence>
<dbReference type="Gene3D" id="3.10.310.20">
    <property type="entry name" value="DHHA2 domain"/>
    <property type="match status" value="1"/>
</dbReference>
<dbReference type="Proteomes" id="UP000028045">
    <property type="component" value="Unassembled WGS sequence"/>
</dbReference>
<evidence type="ECO:0000256" key="4">
    <source>
        <dbReference type="ARBA" id="ARBA00023211"/>
    </source>
</evidence>
<dbReference type="Gene3D" id="3.90.1640.10">
    <property type="entry name" value="inorganic pyrophosphatase (n-terminal core)"/>
    <property type="match status" value="1"/>
</dbReference>
<dbReference type="OrthoDB" id="374045at2759"/>
<dbReference type="EMBL" id="KL648584">
    <property type="protein sequence ID" value="KEY68271.1"/>
    <property type="molecule type" value="Genomic_DNA"/>
</dbReference>
<dbReference type="SUPFAM" id="SSF64182">
    <property type="entry name" value="DHH phosphoesterases"/>
    <property type="match status" value="1"/>
</dbReference>
<dbReference type="InterPro" id="IPR001667">
    <property type="entry name" value="DDH_dom"/>
</dbReference>
<dbReference type="GO" id="GO:0004309">
    <property type="term" value="F:exopolyphosphatase activity"/>
    <property type="evidence" value="ECO:0007669"/>
    <property type="project" value="TreeGrafter"/>
</dbReference>
<dbReference type="GO" id="GO:0046872">
    <property type="term" value="F:metal ion binding"/>
    <property type="evidence" value="ECO:0007669"/>
    <property type="project" value="UniProtKB-KW"/>
</dbReference>